<evidence type="ECO:0000256" key="1">
    <source>
        <dbReference type="SAM" id="Phobius"/>
    </source>
</evidence>
<accession>A0ABP3VW64</accession>
<feature type="transmembrane region" description="Helical" evidence="1">
    <location>
        <begin position="86"/>
        <end position="104"/>
    </location>
</feature>
<keyword evidence="1" id="KW-0472">Membrane</keyword>
<comment type="caution">
    <text evidence="2">The sequence shown here is derived from an EMBL/GenBank/DDBJ whole genome shotgun (WGS) entry which is preliminary data.</text>
</comment>
<dbReference type="Proteomes" id="UP001500279">
    <property type="component" value="Unassembled WGS sequence"/>
</dbReference>
<keyword evidence="1" id="KW-1133">Transmembrane helix</keyword>
<dbReference type="EMBL" id="BAAAEW010000052">
    <property type="protein sequence ID" value="GAA0771229.1"/>
    <property type="molecule type" value="Genomic_DNA"/>
</dbReference>
<name>A0ABP3VW64_9BURK</name>
<proteinExistence type="predicted"/>
<protein>
    <submittedName>
        <fullName evidence="2">Uncharacterized protein</fullName>
    </submittedName>
</protein>
<sequence length="197" mass="21826">MGAFVIKSWKSGNKPVDEQGNYVHIVGRNGGLIAWLLARLRVDPTTRIAVGIERLEFTRSSLSGVQARLIPLESISSTYYGYHKPWKTALSIVLLFGLVAGSLMREPSSGTIGAVVIGFGLLFAAAYYLLNRTLTLGFIEHSGVVSGIQFKRSVIEGQDIDEHEARQICKLVQRLLEARQRRLQTPQPQMAQAQRYG</sequence>
<reference evidence="3" key="1">
    <citation type="journal article" date="2019" name="Int. J. Syst. Evol. Microbiol.">
        <title>The Global Catalogue of Microorganisms (GCM) 10K type strain sequencing project: providing services to taxonomists for standard genome sequencing and annotation.</title>
        <authorList>
            <consortium name="The Broad Institute Genomics Platform"/>
            <consortium name="The Broad Institute Genome Sequencing Center for Infectious Disease"/>
            <person name="Wu L."/>
            <person name="Ma J."/>
        </authorList>
    </citation>
    <scope>NUCLEOTIDE SEQUENCE [LARGE SCALE GENOMIC DNA]</scope>
    <source>
        <strain evidence="3">JCM 15503</strain>
    </source>
</reference>
<organism evidence="2 3">
    <name type="scientific">Ideonella azotifigens</name>
    <dbReference type="NCBI Taxonomy" id="513160"/>
    <lineage>
        <taxon>Bacteria</taxon>
        <taxon>Pseudomonadati</taxon>
        <taxon>Pseudomonadota</taxon>
        <taxon>Betaproteobacteria</taxon>
        <taxon>Burkholderiales</taxon>
        <taxon>Sphaerotilaceae</taxon>
        <taxon>Ideonella</taxon>
    </lineage>
</organism>
<keyword evidence="3" id="KW-1185">Reference proteome</keyword>
<keyword evidence="1" id="KW-0812">Transmembrane</keyword>
<evidence type="ECO:0000313" key="3">
    <source>
        <dbReference type="Proteomes" id="UP001500279"/>
    </source>
</evidence>
<dbReference type="RefSeq" id="WP_141286684.1">
    <property type="nucleotide sequence ID" value="NZ_BAAAEW010000052.1"/>
</dbReference>
<feature type="transmembrane region" description="Helical" evidence="1">
    <location>
        <begin position="110"/>
        <end position="130"/>
    </location>
</feature>
<evidence type="ECO:0000313" key="2">
    <source>
        <dbReference type="EMBL" id="GAA0771229.1"/>
    </source>
</evidence>
<gene>
    <name evidence="2" type="ORF">GCM10009107_63660</name>
</gene>